<keyword evidence="2" id="KW-0175">Coiled coil</keyword>
<organism evidence="5 6">
    <name type="scientific">Gnathostoma spinigerum</name>
    <dbReference type="NCBI Taxonomy" id="75299"/>
    <lineage>
        <taxon>Eukaryota</taxon>
        <taxon>Metazoa</taxon>
        <taxon>Ecdysozoa</taxon>
        <taxon>Nematoda</taxon>
        <taxon>Chromadorea</taxon>
        <taxon>Rhabditida</taxon>
        <taxon>Spirurina</taxon>
        <taxon>Gnathostomatomorpha</taxon>
        <taxon>Gnathostomatoidea</taxon>
        <taxon>Gnathostomatidae</taxon>
        <taxon>Gnathostoma</taxon>
    </lineage>
</organism>
<dbReference type="PANTHER" id="PTHR31305">
    <property type="entry name" value="SNARE-ASSOCIATED PROTEIN SNAPIN"/>
    <property type="match status" value="1"/>
</dbReference>
<dbReference type="EMBL" id="JBGFUD010003553">
    <property type="protein sequence ID" value="MFH4978813.1"/>
    <property type="molecule type" value="Genomic_DNA"/>
</dbReference>
<dbReference type="InterPro" id="IPR028119">
    <property type="entry name" value="Snapin/Pallidin/Snn1"/>
</dbReference>
<proteinExistence type="inferred from homology"/>
<name>A0ABD6EFU6_9BILA</name>
<dbReference type="PANTHER" id="PTHR31305:SF2">
    <property type="entry name" value="SNARE-ASSOCIATED PROTEIN SNAPIN"/>
    <property type="match status" value="1"/>
</dbReference>
<comment type="caution">
    <text evidence="5">The sequence shown here is derived from an EMBL/GenBank/DDBJ whole genome shotgun (WGS) entry which is preliminary data.</text>
</comment>
<dbReference type="Proteomes" id="UP001608902">
    <property type="component" value="Unassembled WGS sequence"/>
</dbReference>
<keyword evidence="6" id="KW-1185">Reference proteome</keyword>
<sequence length="140" mass="15770">MSIIGMISAFCLLQMSTAGSSPEQADGGIEMSEGIMNIVRPAIEKLDAQVHATRASQYNLNAQIQDLAQYLKDITNEQQTPYDLDMYVRKLDDSRKRIQLVGNVLQSVHERMGKLQRNIAREAYQKKQLISRAPPLPPKQ</sequence>
<evidence type="ECO:0000313" key="5">
    <source>
        <dbReference type="EMBL" id="MFH4978813.1"/>
    </source>
</evidence>
<evidence type="ECO:0000313" key="6">
    <source>
        <dbReference type="Proteomes" id="UP001608902"/>
    </source>
</evidence>
<evidence type="ECO:0000256" key="1">
    <source>
        <dbReference type="ARBA" id="ARBA00006111"/>
    </source>
</evidence>
<evidence type="ECO:0000256" key="3">
    <source>
        <dbReference type="ARBA" id="ARBA00033330"/>
    </source>
</evidence>
<keyword evidence="4" id="KW-0732">Signal</keyword>
<dbReference type="Pfam" id="PF14712">
    <property type="entry name" value="Snapin_Pallidin"/>
    <property type="match status" value="1"/>
</dbReference>
<feature type="signal peptide" evidence="4">
    <location>
        <begin position="1"/>
        <end position="18"/>
    </location>
</feature>
<protein>
    <recommendedName>
        <fullName evidence="3">Biogenesis of lysosome-related organelles complex 1 subunit 7</fullName>
    </recommendedName>
</protein>
<evidence type="ECO:0000256" key="2">
    <source>
        <dbReference type="ARBA" id="ARBA00023054"/>
    </source>
</evidence>
<comment type="similarity">
    <text evidence="1">Belongs to the SNAPIN family.</text>
</comment>
<gene>
    <name evidence="5" type="ORF">AB6A40_005522</name>
</gene>
<evidence type="ECO:0000256" key="4">
    <source>
        <dbReference type="SAM" id="SignalP"/>
    </source>
</evidence>
<accession>A0ABD6EFU6</accession>
<feature type="chain" id="PRO_5044781638" description="Biogenesis of lysosome-related organelles complex 1 subunit 7" evidence="4">
    <location>
        <begin position="19"/>
        <end position="140"/>
    </location>
</feature>
<reference evidence="5 6" key="1">
    <citation type="submission" date="2024-08" db="EMBL/GenBank/DDBJ databases">
        <title>Gnathostoma spinigerum genome.</title>
        <authorList>
            <person name="Gonzalez-Bertolin B."/>
            <person name="Monzon S."/>
            <person name="Zaballos A."/>
            <person name="Jimenez P."/>
            <person name="Dekumyoy P."/>
            <person name="Varona S."/>
            <person name="Cuesta I."/>
            <person name="Sumanam S."/>
            <person name="Adisakwattana P."/>
            <person name="Gasser R.B."/>
            <person name="Hernandez-Gonzalez A."/>
            <person name="Young N.D."/>
            <person name="Perteguer M.J."/>
        </authorList>
    </citation>
    <scope>NUCLEOTIDE SEQUENCE [LARGE SCALE GENOMIC DNA]</scope>
    <source>
        <strain evidence="5">AL3</strain>
        <tissue evidence="5">Liver</tissue>
    </source>
</reference>
<dbReference type="AlphaFoldDB" id="A0ABD6EFU6"/>
<dbReference type="InterPro" id="IPR017246">
    <property type="entry name" value="Snapin"/>
</dbReference>